<evidence type="ECO:0008006" key="3">
    <source>
        <dbReference type="Google" id="ProtNLM"/>
    </source>
</evidence>
<dbReference type="GeneID" id="301685858"/>
<dbReference type="Proteomes" id="UP000326169">
    <property type="component" value="Unassembled WGS sequence"/>
</dbReference>
<reference evidence="1 2" key="1">
    <citation type="journal article" date="2019" name="J Genomics">
        <title>The Draft Genome of a Hydrogen-producing Cyanobacterium, Arthrospira platensis NIES-46.</title>
        <authorList>
            <person name="Suzuki S."/>
            <person name="Yamaguchi H."/>
            <person name="Kawachi M."/>
        </authorList>
    </citation>
    <scope>NUCLEOTIDE SEQUENCE [LARGE SCALE GENOMIC DNA]</scope>
    <source>
        <strain evidence="1 2">NIES-46</strain>
    </source>
</reference>
<keyword evidence="2" id="KW-1185">Reference proteome</keyword>
<accession>A0A5M3T9Z2</accession>
<proteinExistence type="predicted"/>
<gene>
    <name evidence="1" type="ORF">NIES46_43630</name>
</gene>
<protein>
    <recommendedName>
        <fullName evidence="3">Transposase</fullName>
    </recommendedName>
</protein>
<dbReference type="RefSeq" id="WP_157888729.1">
    <property type="nucleotide sequence ID" value="NZ_BIMW01000178.1"/>
</dbReference>
<name>A0A5M3T9Z2_LIMPL</name>
<sequence length="45" mass="4984">MSLCEGLTGRKATPTNSPGWRTVSHWYEENAKLALTQINQGHGEL</sequence>
<dbReference type="EMBL" id="BIMW01000178">
    <property type="protein sequence ID" value="GCE96294.1"/>
    <property type="molecule type" value="Genomic_DNA"/>
</dbReference>
<comment type="caution">
    <text evidence="1">The sequence shown here is derived from an EMBL/GenBank/DDBJ whole genome shotgun (WGS) entry which is preliminary data.</text>
</comment>
<evidence type="ECO:0000313" key="1">
    <source>
        <dbReference type="EMBL" id="GCE96294.1"/>
    </source>
</evidence>
<evidence type="ECO:0000313" key="2">
    <source>
        <dbReference type="Proteomes" id="UP000326169"/>
    </source>
</evidence>
<organism evidence="1 2">
    <name type="scientific">Limnospira platensis NIES-46</name>
    <dbReference type="NCBI Taxonomy" id="1236695"/>
    <lineage>
        <taxon>Bacteria</taxon>
        <taxon>Bacillati</taxon>
        <taxon>Cyanobacteriota</taxon>
        <taxon>Cyanophyceae</taxon>
        <taxon>Oscillatoriophycideae</taxon>
        <taxon>Oscillatoriales</taxon>
        <taxon>Sirenicapillariaceae</taxon>
        <taxon>Limnospira</taxon>
    </lineage>
</organism>